<dbReference type="InterPro" id="IPR029052">
    <property type="entry name" value="Metallo-depent_PP-like"/>
</dbReference>
<dbReference type="InterPro" id="IPR052169">
    <property type="entry name" value="CW_Biosynth-Accessory"/>
</dbReference>
<name>U3A7X9_9SPHN</name>
<comment type="similarity">
    <text evidence="1">Belongs to the CapA family.</text>
</comment>
<reference evidence="3 4" key="1">
    <citation type="submission" date="2013-09" db="EMBL/GenBank/DDBJ databases">
        <title>Whole genome shotgun sequence of Novosphingobium tardaugens NBRC 16725.</title>
        <authorList>
            <person name="Isaki S."/>
            <person name="Hosoyama A."/>
            <person name="Tsuchikane K."/>
            <person name="Katsumata H."/>
            <person name="Ando Y."/>
            <person name="Yamazaki S."/>
            <person name="Fujita N."/>
        </authorList>
    </citation>
    <scope>NUCLEOTIDE SEQUENCE [LARGE SCALE GENOMIC DNA]</scope>
    <source>
        <strain evidence="3 4">NBRC 16725</strain>
    </source>
</reference>
<proteinExistence type="inferred from homology"/>
<dbReference type="PANTHER" id="PTHR33393">
    <property type="entry name" value="POLYGLUTAMINE SYNTHESIS ACCESSORY PROTEIN RV0574C-RELATED"/>
    <property type="match status" value="1"/>
</dbReference>
<evidence type="ECO:0000313" key="4">
    <source>
        <dbReference type="Proteomes" id="UP000016568"/>
    </source>
</evidence>
<evidence type="ECO:0000259" key="2">
    <source>
        <dbReference type="SMART" id="SM00854"/>
    </source>
</evidence>
<dbReference type="Gene3D" id="3.60.21.10">
    <property type="match status" value="1"/>
</dbReference>
<dbReference type="CDD" id="cd07381">
    <property type="entry name" value="MPP_CapA"/>
    <property type="match status" value="1"/>
</dbReference>
<keyword evidence="4" id="KW-1185">Reference proteome</keyword>
<dbReference type="AlphaFoldDB" id="U3A7X9"/>
<dbReference type="EMBL" id="BASZ01000012">
    <property type="protein sequence ID" value="GAD50843.1"/>
    <property type="molecule type" value="Genomic_DNA"/>
</dbReference>
<protein>
    <recommendedName>
        <fullName evidence="2">Capsule synthesis protein CapA domain-containing protein</fullName>
    </recommendedName>
</protein>
<dbReference type="Pfam" id="PF09587">
    <property type="entry name" value="PGA_cap"/>
    <property type="match status" value="1"/>
</dbReference>
<evidence type="ECO:0000313" key="3">
    <source>
        <dbReference type="EMBL" id="GAD50843.1"/>
    </source>
</evidence>
<dbReference type="RefSeq" id="WP_021691661.1">
    <property type="nucleotide sequence ID" value="NZ_BASZ01000012.1"/>
</dbReference>
<sequence>MPDKISTKIIFGGDFVPSGGYAQLTSNSSKDVFGDVRQIIKEADLTIINLEAPLRHLDGTEIEKVGPSLHATPSVLKTLSTAGVDAVCLANNHIFDYGEAGLDRTLSALHAHAIRHVGAGLTREAAETPLRLQTAGRHISIFSFAEREFNLSADGQAGAAIFDPIRIAPIIMKERLNTDALIVIFHGGNEYFSYPNPQLRKICQFLIEIGTDAVIGHHPHVPGPYEIYKGKPIVYSLGNLIFDRSMPPPGWDEGYLASLDLRFNESHLDSIDLKLIPYHQSVALEGIRLMEGKKRITFLAEIEKMRDQLENYPDQWRAEWDAFVENRRAQIFIDLSSPLRFPGIRRLMEIGIFRKFVMPRSRQIRRLNLLRCDSHRELVIAALSQQ</sequence>
<dbReference type="PANTHER" id="PTHR33393:SF11">
    <property type="entry name" value="POLYGLUTAMINE SYNTHESIS ACCESSORY PROTEIN RV0574C-RELATED"/>
    <property type="match status" value="1"/>
</dbReference>
<dbReference type="SUPFAM" id="SSF56300">
    <property type="entry name" value="Metallo-dependent phosphatases"/>
    <property type="match status" value="1"/>
</dbReference>
<evidence type="ECO:0000256" key="1">
    <source>
        <dbReference type="ARBA" id="ARBA00005662"/>
    </source>
</evidence>
<feature type="domain" description="Capsule synthesis protein CapA" evidence="2">
    <location>
        <begin position="8"/>
        <end position="244"/>
    </location>
</feature>
<gene>
    <name evidence="3" type="ORF">NT2_12_01047</name>
</gene>
<comment type="caution">
    <text evidence="3">The sequence shown here is derived from an EMBL/GenBank/DDBJ whole genome shotgun (WGS) entry which is preliminary data.</text>
</comment>
<dbReference type="InterPro" id="IPR019079">
    <property type="entry name" value="Capsule_synth_CapA"/>
</dbReference>
<dbReference type="Proteomes" id="UP000016568">
    <property type="component" value="Unassembled WGS sequence"/>
</dbReference>
<dbReference type="eggNOG" id="COG2843">
    <property type="taxonomic scope" value="Bacteria"/>
</dbReference>
<dbReference type="SMART" id="SM00854">
    <property type="entry name" value="PGA_cap"/>
    <property type="match status" value="1"/>
</dbReference>
<organism evidence="3 4">
    <name type="scientific">Caenibius tardaugens NBRC 16725</name>
    <dbReference type="NCBI Taxonomy" id="1219035"/>
    <lineage>
        <taxon>Bacteria</taxon>
        <taxon>Pseudomonadati</taxon>
        <taxon>Pseudomonadota</taxon>
        <taxon>Alphaproteobacteria</taxon>
        <taxon>Sphingomonadales</taxon>
        <taxon>Erythrobacteraceae</taxon>
        <taxon>Caenibius</taxon>
    </lineage>
</organism>
<accession>U3A7X9</accession>